<feature type="non-terminal residue" evidence="2">
    <location>
        <position position="1"/>
    </location>
</feature>
<evidence type="ECO:0000313" key="3">
    <source>
        <dbReference type="Proteomes" id="UP000265618"/>
    </source>
</evidence>
<protein>
    <submittedName>
        <fullName evidence="2">Uncharacterized protein</fullName>
    </submittedName>
</protein>
<gene>
    <name evidence="2" type="ORF">KIPB_016891</name>
</gene>
<feature type="region of interest" description="Disordered" evidence="1">
    <location>
        <begin position="1"/>
        <end position="38"/>
    </location>
</feature>
<proteinExistence type="predicted"/>
<evidence type="ECO:0000256" key="1">
    <source>
        <dbReference type="SAM" id="MobiDB-lite"/>
    </source>
</evidence>
<reference evidence="2 3" key="1">
    <citation type="journal article" date="2018" name="PLoS ONE">
        <title>The draft genome of Kipferlia bialata reveals reductive genome evolution in fornicate parasites.</title>
        <authorList>
            <person name="Tanifuji G."/>
            <person name="Takabayashi S."/>
            <person name="Kume K."/>
            <person name="Takagi M."/>
            <person name="Nakayama T."/>
            <person name="Kamikawa R."/>
            <person name="Inagaki Y."/>
            <person name="Hashimoto T."/>
        </authorList>
    </citation>
    <scope>NUCLEOTIDE SEQUENCE [LARGE SCALE GENOMIC DNA]</scope>
    <source>
        <strain evidence="2">NY0173</strain>
    </source>
</reference>
<evidence type="ECO:0000313" key="2">
    <source>
        <dbReference type="EMBL" id="GIQ92865.1"/>
    </source>
</evidence>
<organism evidence="2 3">
    <name type="scientific">Kipferlia bialata</name>
    <dbReference type="NCBI Taxonomy" id="797122"/>
    <lineage>
        <taxon>Eukaryota</taxon>
        <taxon>Metamonada</taxon>
        <taxon>Carpediemonas-like organisms</taxon>
        <taxon>Kipferlia</taxon>
    </lineage>
</organism>
<sequence length="69" mass="7300">ERARGGKQAKSYTEGTSGKASTAGEAQDTSSLAIVTRGADGEHKVETLPKGMRVLTQGIMKRNVEKNPI</sequence>
<dbReference type="Proteomes" id="UP000265618">
    <property type="component" value="Unassembled WGS sequence"/>
</dbReference>
<keyword evidence="3" id="KW-1185">Reference proteome</keyword>
<comment type="caution">
    <text evidence="2">The sequence shown here is derived from an EMBL/GenBank/DDBJ whole genome shotgun (WGS) entry which is preliminary data.</text>
</comment>
<name>A0A9K3GS78_9EUKA</name>
<feature type="compositionally biased region" description="Polar residues" evidence="1">
    <location>
        <begin position="10"/>
        <end position="20"/>
    </location>
</feature>
<accession>A0A9K3GS78</accession>
<feature type="non-terminal residue" evidence="2">
    <location>
        <position position="69"/>
    </location>
</feature>
<dbReference type="AlphaFoldDB" id="A0A9K3GS78"/>
<dbReference type="EMBL" id="BDIP01010770">
    <property type="protein sequence ID" value="GIQ92865.1"/>
    <property type="molecule type" value="Genomic_DNA"/>
</dbReference>